<feature type="compositionally biased region" description="Low complexity" evidence="1">
    <location>
        <begin position="11"/>
        <end position="25"/>
    </location>
</feature>
<feature type="compositionally biased region" description="Low complexity" evidence="1">
    <location>
        <begin position="90"/>
        <end position="109"/>
    </location>
</feature>
<dbReference type="EMBL" id="KZ819393">
    <property type="protein sequence ID" value="PWN41405.1"/>
    <property type="molecule type" value="Genomic_DNA"/>
</dbReference>
<feature type="compositionally biased region" description="Polar residues" evidence="1">
    <location>
        <begin position="26"/>
        <end position="40"/>
    </location>
</feature>
<evidence type="ECO:0000313" key="4">
    <source>
        <dbReference type="Proteomes" id="UP000245783"/>
    </source>
</evidence>
<feature type="compositionally biased region" description="Polar residues" evidence="1">
    <location>
        <begin position="110"/>
        <end position="130"/>
    </location>
</feature>
<dbReference type="Proteomes" id="UP000245783">
    <property type="component" value="Unassembled WGS sequence"/>
</dbReference>
<proteinExistence type="predicted"/>
<feature type="region of interest" description="Disordered" evidence="1">
    <location>
        <begin position="1"/>
        <end position="211"/>
    </location>
</feature>
<dbReference type="InterPro" id="IPR006016">
    <property type="entry name" value="UspA"/>
</dbReference>
<evidence type="ECO:0000256" key="1">
    <source>
        <dbReference type="SAM" id="MobiDB-lite"/>
    </source>
</evidence>
<feature type="compositionally biased region" description="Basic residues" evidence="1">
    <location>
        <begin position="42"/>
        <end position="53"/>
    </location>
</feature>
<dbReference type="Pfam" id="PF00582">
    <property type="entry name" value="Usp"/>
    <property type="match status" value="1"/>
</dbReference>
<dbReference type="RefSeq" id="XP_025368565.1">
    <property type="nucleotide sequence ID" value="XM_025514261.1"/>
</dbReference>
<gene>
    <name evidence="3" type="ORF">IE81DRAFT_324543</name>
</gene>
<evidence type="ECO:0000313" key="3">
    <source>
        <dbReference type="EMBL" id="PWN41405.1"/>
    </source>
</evidence>
<feature type="domain" description="UspA" evidence="2">
    <location>
        <begin position="280"/>
        <end position="419"/>
    </location>
</feature>
<dbReference type="AlphaFoldDB" id="A0A316W158"/>
<evidence type="ECO:0000259" key="2">
    <source>
        <dbReference type="Pfam" id="PF00582"/>
    </source>
</evidence>
<keyword evidence="4" id="KW-1185">Reference proteome</keyword>
<dbReference type="GeneID" id="37036131"/>
<feature type="compositionally biased region" description="Polar residues" evidence="1">
    <location>
        <begin position="138"/>
        <end position="174"/>
    </location>
</feature>
<protein>
    <recommendedName>
        <fullName evidence="2">UspA domain-containing protein</fullName>
    </recommendedName>
</protein>
<dbReference type="Gene3D" id="3.40.50.620">
    <property type="entry name" value="HUPs"/>
    <property type="match status" value="1"/>
</dbReference>
<dbReference type="CDD" id="cd23659">
    <property type="entry name" value="USP_At3g01520-like"/>
    <property type="match status" value="1"/>
</dbReference>
<name>A0A316W158_9BASI</name>
<dbReference type="PANTHER" id="PTHR47815">
    <property type="entry name" value="UNIVERSAL STRESS PROTEIN A FAMILY PROTEIN C25B2.10"/>
    <property type="match status" value="1"/>
</dbReference>
<feature type="region of interest" description="Disordered" evidence="1">
    <location>
        <begin position="422"/>
        <end position="483"/>
    </location>
</feature>
<dbReference type="InParanoid" id="A0A316W158"/>
<reference evidence="3 4" key="1">
    <citation type="journal article" date="2018" name="Mol. Biol. Evol.">
        <title>Broad Genomic Sampling Reveals a Smut Pathogenic Ancestry of the Fungal Clade Ustilaginomycotina.</title>
        <authorList>
            <person name="Kijpornyongpan T."/>
            <person name="Mondo S.J."/>
            <person name="Barry K."/>
            <person name="Sandor L."/>
            <person name="Lee J."/>
            <person name="Lipzen A."/>
            <person name="Pangilinan J."/>
            <person name="LaButti K."/>
            <person name="Hainaut M."/>
            <person name="Henrissat B."/>
            <person name="Grigoriev I.V."/>
            <person name="Spatafora J.W."/>
            <person name="Aime M.C."/>
        </authorList>
    </citation>
    <scope>NUCLEOTIDE SEQUENCE [LARGE SCALE GENOMIC DNA]</scope>
    <source>
        <strain evidence="3 4">MCA 4658</strain>
    </source>
</reference>
<dbReference type="PANTHER" id="PTHR47815:SF1">
    <property type="entry name" value="UNIVERSAL STRESS PROTEIN A FAMILY PROTEIN C25B2.10"/>
    <property type="match status" value="1"/>
</dbReference>
<accession>A0A316W158</accession>
<feature type="compositionally biased region" description="Basic and acidic residues" evidence="1">
    <location>
        <begin position="431"/>
        <end position="449"/>
    </location>
</feature>
<dbReference type="OrthoDB" id="843225at2759"/>
<dbReference type="InterPro" id="IPR014729">
    <property type="entry name" value="Rossmann-like_a/b/a_fold"/>
</dbReference>
<feature type="compositionally biased region" description="Low complexity" evidence="1">
    <location>
        <begin position="180"/>
        <end position="193"/>
    </location>
</feature>
<sequence length="483" mass="51240">MSQRNSLEVPGQQHGHAIAAQHQSGSSSPLFGTSPTQSSGHLHNHHHQPRHHTASPVHSILRCPRGSGPHPSSRAPSPTRAIMIEGGGTSSAANSSSSSSPTPTPSNATFSGASSPNDSKSFSPNRSPRTSDGPLPNISPSTSPAPHAEQSVSFVPSQIAGSSGVTSTAPSVSSPLAPHTSSNVSTASSPSAVKTSHRPSSSSGGSGGAISFEARGRSAATTGIKLPPRAQSASLGGLSEKGGAWERKVGFDCTEENITGEFSFTLQVKSRGYKRTKNTRTFMCAIDENAYSERALEWLMESLVEDGDEIVALRVLEGEPWDIDQDEAREEARDLIDSIVDLNDDVEERKISIVVEFVAGMSVTSTVVRMIHVYRPDSLTIGTRGKTMNTLQKMLAGATMGSASRELLSRSPVPVVVVRPEAKVTKHRKKREADPKRRSYHDLVAKAKAESLPLSRDGSRDHHILGHRHFSKGDSGESGAKPK</sequence>
<dbReference type="SUPFAM" id="SSF52402">
    <property type="entry name" value="Adenine nucleotide alpha hydrolases-like"/>
    <property type="match status" value="1"/>
</dbReference>
<organism evidence="3 4">
    <name type="scientific">Ceraceosorus guamensis</name>
    <dbReference type="NCBI Taxonomy" id="1522189"/>
    <lineage>
        <taxon>Eukaryota</taxon>
        <taxon>Fungi</taxon>
        <taxon>Dikarya</taxon>
        <taxon>Basidiomycota</taxon>
        <taxon>Ustilaginomycotina</taxon>
        <taxon>Exobasidiomycetes</taxon>
        <taxon>Ceraceosorales</taxon>
        <taxon>Ceraceosoraceae</taxon>
        <taxon>Ceraceosorus</taxon>
    </lineage>
</organism>
<dbReference type="STRING" id="1522189.A0A316W158"/>